<dbReference type="SUPFAM" id="SSF49503">
    <property type="entry name" value="Cupredoxins"/>
    <property type="match status" value="1"/>
</dbReference>
<dbReference type="EMBL" id="PDJF01000001">
    <property type="protein sequence ID" value="PFG28370.1"/>
    <property type="molecule type" value="Genomic_DNA"/>
</dbReference>
<dbReference type="PROSITE" id="PS51257">
    <property type="entry name" value="PROKAR_LIPOPROTEIN"/>
    <property type="match status" value="1"/>
</dbReference>
<dbReference type="PANTHER" id="PTHR22888">
    <property type="entry name" value="CYTOCHROME C OXIDASE, SUBUNIT II"/>
    <property type="match status" value="1"/>
</dbReference>
<comment type="similarity">
    <text evidence="2">Belongs to the cytochrome c oxidase subunit 2 family.</text>
</comment>
<feature type="region of interest" description="Disordered" evidence="15">
    <location>
        <begin position="344"/>
        <end position="368"/>
    </location>
</feature>
<dbReference type="GO" id="GO:0004129">
    <property type="term" value="F:cytochrome-c oxidase activity"/>
    <property type="evidence" value="ECO:0007669"/>
    <property type="project" value="UniProtKB-EC"/>
</dbReference>
<evidence type="ECO:0000256" key="11">
    <source>
        <dbReference type="ARBA" id="ARBA00023136"/>
    </source>
</evidence>
<evidence type="ECO:0000313" key="18">
    <source>
        <dbReference type="EMBL" id="PFG28370.1"/>
    </source>
</evidence>
<proteinExistence type="inferred from homology"/>
<evidence type="ECO:0000256" key="7">
    <source>
        <dbReference type="ARBA" id="ARBA00022967"/>
    </source>
</evidence>
<keyword evidence="8" id="KW-0249">Electron transport</keyword>
<dbReference type="GO" id="GO:0042773">
    <property type="term" value="P:ATP synthesis coupled electron transport"/>
    <property type="evidence" value="ECO:0007669"/>
    <property type="project" value="TreeGrafter"/>
</dbReference>
<protein>
    <recommendedName>
        <fullName evidence="3">cytochrome-c oxidase</fullName>
        <ecNumber evidence="3">7.1.1.9</ecNumber>
    </recommendedName>
    <alternativeName>
        <fullName evidence="13">Cytochrome aa3 subunit 2</fullName>
    </alternativeName>
</protein>
<dbReference type="InterPro" id="IPR001505">
    <property type="entry name" value="Copper_CuA"/>
</dbReference>
<evidence type="ECO:0000256" key="12">
    <source>
        <dbReference type="ARBA" id="ARBA00024688"/>
    </source>
</evidence>
<dbReference type="STRING" id="1724.GCA_001044175_01231"/>
<dbReference type="Gene3D" id="1.10.287.90">
    <property type="match status" value="1"/>
</dbReference>
<dbReference type="AlphaFoldDB" id="A0A2A9DR44"/>
<gene>
    <name evidence="18" type="ORF">ATK06_1480</name>
</gene>
<keyword evidence="6" id="KW-0479">Metal-binding</keyword>
<keyword evidence="9 16" id="KW-1133">Transmembrane helix</keyword>
<evidence type="ECO:0000256" key="1">
    <source>
        <dbReference type="ARBA" id="ARBA00004141"/>
    </source>
</evidence>
<evidence type="ECO:0000313" key="19">
    <source>
        <dbReference type="Proteomes" id="UP000221653"/>
    </source>
</evidence>
<dbReference type="PANTHER" id="PTHR22888:SF9">
    <property type="entry name" value="CYTOCHROME C OXIDASE SUBUNIT 2"/>
    <property type="match status" value="1"/>
</dbReference>
<evidence type="ECO:0000256" key="9">
    <source>
        <dbReference type="ARBA" id="ARBA00022989"/>
    </source>
</evidence>
<dbReference type="InterPro" id="IPR036257">
    <property type="entry name" value="Cyt_c_oxidase_su2_TM_sf"/>
</dbReference>
<keyword evidence="10" id="KW-0186">Copper</keyword>
<keyword evidence="11 16" id="KW-0472">Membrane</keyword>
<dbReference type="GO" id="GO:0016020">
    <property type="term" value="C:membrane"/>
    <property type="evidence" value="ECO:0007669"/>
    <property type="project" value="UniProtKB-SubCell"/>
</dbReference>
<evidence type="ECO:0000256" key="6">
    <source>
        <dbReference type="ARBA" id="ARBA00022723"/>
    </source>
</evidence>
<evidence type="ECO:0000256" key="13">
    <source>
        <dbReference type="ARBA" id="ARBA00031399"/>
    </source>
</evidence>
<comment type="catalytic activity">
    <reaction evidence="14">
        <text>4 Fe(II)-[cytochrome c] + O2 + 8 H(+)(in) = 4 Fe(III)-[cytochrome c] + 2 H2O + 4 H(+)(out)</text>
        <dbReference type="Rhea" id="RHEA:11436"/>
        <dbReference type="Rhea" id="RHEA-COMP:10350"/>
        <dbReference type="Rhea" id="RHEA-COMP:14399"/>
        <dbReference type="ChEBI" id="CHEBI:15377"/>
        <dbReference type="ChEBI" id="CHEBI:15378"/>
        <dbReference type="ChEBI" id="CHEBI:15379"/>
        <dbReference type="ChEBI" id="CHEBI:29033"/>
        <dbReference type="ChEBI" id="CHEBI:29034"/>
        <dbReference type="EC" id="7.1.1.9"/>
    </reaction>
</comment>
<comment type="caution">
    <text evidence="18">The sequence shown here is derived from an EMBL/GenBank/DDBJ whole genome shotgun (WGS) entry which is preliminary data.</text>
</comment>
<evidence type="ECO:0000256" key="16">
    <source>
        <dbReference type="SAM" id="Phobius"/>
    </source>
</evidence>
<evidence type="ECO:0000256" key="5">
    <source>
        <dbReference type="ARBA" id="ARBA00022692"/>
    </source>
</evidence>
<dbReference type="InterPro" id="IPR045187">
    <property type="entry name" value="CcO_II"/>
</dbReference>
<evidence type="ECO:0000256" key="10">
    <source>
        <dbReference type="ARBA" id="ARBA00023008"/>
    </source>
</evidence>
<dbReference type="Proteomes" id="UP000221653">
    <property type="component" value="Unassembled WGS sequence"/>
</dbReference>
<dbReference type="InterPro" id="IPR008972">
    <property type="entry name" value="Cupredoxin"/>
</dbReference>
<evidence type="ECO:0000256" key="2">
    <source>
        <dbReference type="ARBA" id="ARBA00007866"/>
    </source>
</evidence>
<reference evidence="18 19" key="1">
    <citation type="submission" date="2017-10" db="EMBL/GenBank/DDBJ databases">
        <title>Sequencing the genomes of 1000 actinobacteria strains.</title>
        <authorList>
            <person name="Klenk H.-P."/>
        </authorList>
    </citation>
    <scope>NUCLEOTIDE SEQUENCE [LARGE SCALE GENOMIC DNA]</scope>
    <source>
        <strain evidence="18 19">DSM 20688</strain>
    </source>
</reference>
<comment type="function">
    <text evidence="12">Subunits I and II form the functional core of the enzyme complex. Electrons originating in cytochrome c are transferred via heme a and Cu(A) to the binuclear center formed by heme a3 and Cu(B).</text>
</comment>
<keyword evidence="19" id="KW-1185">Reference proteome</keyword>
<feature type="transmembrane region" description="Helical" evidence="16">
    <location>
        <begin position="110"/>
        <end position="132"/>
    </location>
</feature>
<dbReference type="InterPro" id="IPR002429">
    <property type="entry name" value="CcO_II-like_C"/>
</dbReference>
<evidence type="ECO:0000256" key="8">
    <source>
        <dbReference type="ARBA" id="ARBA00022982"/>
    </source>
</evidence>
<organism evidence="18 19">
    <name type="scientific">Corynebacterium renale</name>
    <dbReference type="NCBI Taxonomy" id="1724"/>
    <lineage>
        <taxon>Bacteria</taxon>
        <taxon>Bacillati</taxon>
        <taxon>Actinomycetota</taxon>
        <taxon>Actinomycetes</taxon>
        <taxon>Mycobacteriales</taxon>
        <taxon>Corynebacteriaceae</taxon>
        <taxon>Corynebacterium</taxon>
    </lineage>
</organism>
<dbReference type="PROSITE" id="PS00078">
    <property type="entry name" value="COX2"/>
    <property type="match status" value="1"/>
</dbReference>
<evidence type="ECO:0000256" key="3">
    <source>
        <dbReference type="ARBA" id="ARBA00012949"/>
    </source>
</evidence>
<keyword evidence="4" id="KW-0813">Transport</keyword>
<dbReference type="Gene3D" id="2.60.40.420">
    <property type="entry name" value="Cupredoxins - blue copper proteins"/>
    <property type="match status" value="1"/>
</dbReference>
<dbReference type="EC" id="7.1.1.9" evidence="3"/>
<evidence type="ECO:0000259" key="17">
    <source>
        <dbReference type="PROSITE" id="PS50857"/>
    </source>
</evidence>
<dbReference type="SUPFAM" id="SSF81464">
    <property type="entry name" value="Cytochrome c oxidase subunit II-like, transmembrane region"/>
    <property type="match status" value="1"/>
</dbReference>
<feature type="domain" description="Cytochrome oxidase subunit II copper A binding" evidence="17">
    <location>
        <begin position="146"/>
        <end position="321"/>
    </location>
</feature>
<comment type="subcellular location">
    <subcellularLocation>
        <location evidence="1">Membrane</location>
        <topology evidence="1">Multi-pass membrane protein</topology>
    </subcellularLocation>
</comment>
<dbReference type="Pfam" id="PF00116">
    <property type="entry name" value="COX2"/>
    <property type="match status" value="1"/>
</dbReference>
<name>A0A2A9DR44_9CORY</name>
<accession>A0A2A9DR44</accession>
<evidence type="ECO:0000256" key="15">
    <source>
        <dbReference type="SAM" id="MobiDB-lite"/>
    </source>
</evidence>
<keyword evidence="7" id="KW-1278">Translocase</keyword>
<evidence type="ECO:0000256" key="4">
    <source>
        <dbReference type="ARBA" id="ARBA00022448"/>
    </source>
</evidence>
<keyword evidence="5 16" id="KW-0812">Transmembrane</keyword>
<evidence type="ECO:0000256" key="14">
    <source>
        <dbReference type="ARBA" id="ARBA00047816"/>
    </source>
</evidence>
<dbReference type="PROSITE" id="PS50857">
    <property type="entry name" value="COX2_CUA"/>
    <property type="match status" value="1"/>
</dbReference>
<feature type="transmembrane region" description="Helical" evidence="16">
    <location>
        <begin position="65"/>
        <end position="89"/>
    </location>
</feature>
<sequence>MERQTHVEQRNTHGLGRKIGLAGLLAAGGFTLAGCDVEPPAALDKVLRMGWPEGITPEAQAMGNFWVWVWVVAWIIGIVMWGIFLVAIFRWSAKRAEKNGKGEFPKQLQYNVPLELVLTGLPIVIVMALFFFTVQTQNKVTALDKDPEVTVDVTAFQWNWKFGYAELSDRFSPTNGAYDGTDAERQAQADATVNDLDANGNLPIHGRSIKDLSYLNYNQIETLGTTEEVPVLVLPSGAPVEFRLASGDVAHSFWIPEFLFKRDAYAHPETNQQQRAFQISEIEREGAFVGRCAEMCGTYHAMMNFELRVVSPEKFAEYIAFRDANPEAPNSAALEHIGEAPYAVSTHPFNSDRETADGGNFVDHNQNA</sequence>
<dbReference type="GO" id="GO:0005507">
    <property type="term" value="F:copper ion binding"/>
    <property type="evidence" value="ECO:0007669"/>
    <property type="project" value="InterPro"/>
</dbReference>